<keyword evidence="9" id="KW-1185">Reference proteome</keyword>
<feature type="transmembrane region" description="Helical" evidence="7">
    <location>
        <begin position="331"/>
        <end position="354"/>
    </location>
</feature>
<evidence type="ECO:0000313" key="8">
    <source>
        <dbReference type="EMBL" id="MFC3529922.1"/>
    </source>
</evidence>
<dbReference type="RefSeq" id="WP_377746049.1">
    <property type="nucleotide sequence ID" value="NZ_JBHRXJ010000016.1"/>
</dbReference>
<keyword evidence="5 7" id="KW-1133">Transmembrane helix</keyword>
<dbReference type="PANTHER" id="PTHR30106">
    <property type="entry name" value="INNER MEMBRANE PROTEIN YEIH-RELATED"/>
    <property type="match status" value="1"/>
</dbReference>
<evidence type="ECO:0000256" key="3">
    <source>
        <dbReference type="ARBA" id="ARBA00022475"/>
    </source>
</evidence>
<comment type="similarity">
    <text evidence="2">Belongs to the UPF0324 family.</text>
</comment>
<feature type="transmembrane region" description="Helical" evidence="7">
    <location>
        <begin position="300"/>
        <end position="319"/>
    </location>
</feature>
<keyword evidence="6 7" id="KW-0472">Membrane</keyword>
<dbReference type="Pfam" id="PF03601">
    <property type="entry name" value="Cons_hypoth698"/>
    <property type="match status" value="1"/>
</dbReference>
<accession>A0ABV7R9T3</accession>
<dbReference type="Proteomes" id="UP001595721">
    <property type="component" value="Unassembled WGS sequence"/>
</dbReference>
<keyword evidence="4 7" id="KW-0812">Transmembrane</keyword>
<evidence type="ECO:0000256" key="7">
    <source>
        <dbReference type="SAM" id="Phobius"/>
    </source>
</evidence>
<feature type="transmembrane region" description="Helical" evidence="7">
    <location>
        <begin position="274"/>
        <end position="294"/>
    </location>
</feature>
<comment type="subcellular location">
    <subcellularLocation>
        <location evidence="1">Cell membrane</location>
        <topology evidence="1">Multi-pass membrane protein</topology>
    </subcellularLocation>
</comment>
<evidence type="ECO:0000256" key="1">
    <source>
        <dbReference type="ARBA" id="ARBA00004651"/>
    </source>
</evidence>
<reference evidence="9" key="1">
    <citation type="journal article" date="2019" name="Int. J. Syst. Evol. Microbiol.">
        <title>The Global Catalogue of Microorganisms (GCM) 10K type strain sequencing project: providing services to taxonomists for standard genome sequencing and annotation.</title>
        <authorList>
            <consortium name="The Broad Institute Genomics Platform"/>
            <consortium name="The Broad Institute Genome Sequencing Center for Infectious Disease"/>
            <person name="Wu L."/>
            <person name="Ma J."/>
        </authorList>
    </citation>
    <scope>NUCLEOTIDE SEQUENCE [LARGE SCALE GENOMIC DNA]</scope>
    <source>
        <strain evidence="9">KCTC 42899</strain>
    </source>
</reference>
<feature type="transmembrane region" description="Helical" evidence="7">
    <location>
        <begin position="146"/>
        <end position="167"/>
    </location>
</feature>
<sequence>MPQSNETPLILPSQNPDPAALRKLRGFLGKYLPGLWLVATITAAAYGLRGFGPLAALSPMIIGIFFGVVLCNLVPLPPQTRPGLNIAGKRLLRIAVSLLGLQITLDQIVDLGFWSFASAAIALAATFFVTLALGRALRVEPQLTTLVAAGTSVCGAAAIAGVNSVIQAKDEDVTYAVAAITLFGTLAMFLYPLIGSWIGMEPATYGTWIGLSVHEVAQVVGAGFQHGEEAGHIAMIVKLTRVTLLAVLVFGLAARARRSSDRDSAAMPGPRPALIPWFVIAFLVLSGVNTLGLVPEAVRHMAITATPILLTAALSALGLDTHFGKLVKLGLRPMILCALASLFIALLSMLLSMAGTGFGH</sequence>
<feature type="transmembrane region" description="Helical" evidence="7">
    <location>
        <begin position="173"/>
        <end position="193"/>
    </location>
</feature>
<protein>
    <submittedName>
        <fullName evidence="8">YeiH family protein</fullName>
    </submittedName>
</protein>
<dbReference type="EMBL" id="JBHRXJ010000016">
    <property type="protein sequence ID" value="MFC3529922.1"/>
    <property type="molecule type" value="Genomic_DNA"/>
</dbReference>
<dbReference type="PANTHER" id="PTHR30106:SF2">
    <property type="entry name" value="UPF0324 INNER MEMBRANE PROTEIN YEIH"/>
    <property type="match status" value="1"/>
</dbReference>
<evidence type="ECO:0000256" key="2">
    <source>
        <dbReference type="ARBA" id="ARBA00007977"/>
    </source>
</evidence>
<feature type="transmembrane region" description="Helical" evidence="7">
    <location>
        <begin position="31"/>
        <end position="48"/>
    </location>
</feature>
<keyword evidence="3" id="KW-1003">Cell membrane</keyword>
<comment type="caution">
    <text evidence="8">The sequence shown here is derived from an EMBL/GenBank/DDBJ whole genome shotgun (WGS) entry which is preliminary data.</text>
</comment>
<feature type="transmembrane region" description="Helical" evidence="7">
    <location>
        <begin position="54"/>
        <end position="75"/>
    </location>
</feature>
<proteinExistence type="inferred from homology"/>
<evidence type="ECO:0000256" key="4">
    <source>
        <dbReference type="ARBA" id="ARBA00022692"/>
    </source>
</evidence>
<organism evidence="8 9">
    <name type="scientific">Paracoccus mangrovi</name>
    <dbReference type="NCBI Taxonomy" id="1715645"/>
    <lineage>
        <taxon>Bacteria</taxon>
        <taxon>Pseudomonadati</taxon>
        <taxon>Pseudomonadota</taxon>
        <taxon>Alphaproteobacteria</taxon>
        <taxon>Rhodobacterales</taxon>
        <taxon>Paracoccaceae</taxon>
        <taxon>Paracoccus</taxon>
    </lineage>
</organism>
<feature type="transmembrane region" description="Helical" evidence="7">
    <location>
        <begin position="230"/>
        <end position="253"/>
    </location>
</feature>
<evidence type="ECO:0000256" key="6">
    <source>
        <dbReference type="ARBA" id="ARBA00023136"/>
    </source>
</evidence>
<dbReference type="InterPro" id="IPR018383">
    <property type="entry name" value="UPF0324_pro"/>
</dbReference>
<evidence type="ECO:0000313" key="9">
    <source>
        <dbReference type="Proteomes" id="UP001595721"/>
    </source>
</evidence>
<feature type="transmembrane region" description="Helical" evidence="7">
    <location>
        <begin position="111"/>
        <end position="134"/>
    </location>
</feature>
<evidence type="ECO:0000256" key="5">
    <source>
        <dbReference type="ARBA" id="ARBA00022989"/>
    </source>
</evidence>
<gene>
    <name evidence="8" type="ORF">ACFOMH_17240</name>
</gene>
<name>A0ABV7R9T3_9RHOB</name>